<feature type="transmembrane region" description="Helical" evidence="1">
    <location>
        <begin position="199"/>
        <end position="219"/>
    </location>
</feature>
<feature type="transmembrane region" description="Helical" evidence="1">
    <location>
        <begin position="231"/>
        <end position="249"/>
    </location>
</feature>
<dbReference type="Proteomes" id="UP000245735">
    <property type="component" value="Unassembled WGS sequence"/>
</dbReference>
<dbReference type="AlphaFoldDB" id="A0ABD6Y784"/>
<keyword evidence="1" id="KW-1133">Transmembrane helix</keyword>
<dbReference type="EMBL" id="QGHV01000018">
    <property type="protein sequence ID" value="PWT37687.1"/>
    <property type="molecule type" value="Genomic_DNA"/>
</dbReference>
<accession>A0ABD6Y784</accession>
<gene>
    <name evidence="2" type="ORF">DKZ35_04205</name>
</gene>
<keyword evidence="1" id="KW-0812">Transmembrane</keyword>
<comment type="caution">
    <text evidence="2">The sequence shown here is derived from an EMBL/GenBank/DDBJ whole genome shotgun (WGS) entry which is preliminary data.</text>
</comment>
<protein>
    <submittedName>
        <fullName evidence="2">Uncharacterized protein</fullName>
    </submittedName>
</protein>
<feature type="transmembrane region" description="Helical" evidence="1">
    <location>
        <begin position="86"/>
        <end position="105"/>
    </location>
</feature>
<feature type="transmembrane region" description="Helical" evidence="1">
    <location>
        <begin position="59"/>
        <end position="79"/>
    </location>
</feature>
<feature type="transmembrane region" description="Helical" evidence="1">
    <location>
        <begin position="111"/>
        <end position="130"/>
    </location>
</feature>
<dbReference type="RefSeq" id="WP_109975777.1">
    <property type="nucleotide sequence ID" value="NZ_QGHV01000018.1"/>
</dbReference>
<reference evidence="3" key="1">
    <citation type="journal article" date="2018" name="Front. Microbiol.">
        <title>Comparative Genomics of the Herbivore Gut Symbiont Lactobacillus reuteri Reveals Genetic Diversity and Lifestyle Adaptation.</title>
        <authorList>
            <person name="Zhao J."/>
        </authorList>
    </citation>
    <scope>NUCLEOTIDE SEQUENCE [LARGE SCALE GENOMIC DNA]</scope>
    <source>
        <strain evidence="3">LR9</strain>
    </source>
</reference>
<sequence>MAGITGFIVTLFLIIIAAFINYLFRNAKRLGTYKSFIWFYIFIFASWIVIFRGNLYDSTLIFGGLYLLYVVLIFFHDLFSQNKVKFSLFSKILGYSLLICAFVSYESQFVAINLFVLGLIWLALFGYNGLEKSRDFLNKSSAFDNKDKSSIEREKVTIKYWSNLSREKKLEYTITGVIICAFLAIYITLWIVNKYVLTYVLWVSFAFAVIGLLIILLMWEKRKETHKNWQFFFTWYCYYIIYWDMYSSIKS</sequence>
<feature type="transmembrane region" description="Helical" evidence="1">
    <location>
        <begin position="36"/>
        <end position="53"/>
    </location>
</feature>
<evidence type="ECO:0000313" key="3">
    <source>
        <dbReference type="Proteomes" id="UP000245735"/>
    </source>
</evidence>
<name>A0ABD6Y784_LIMRT</name>
<evidence type="ECO:0000313" key="2">
    <source>
        <dbReference type="EMBL" id="PWT37687.1"/>
    </source>
</evidence>
<proteinExistence type="predicted"/>
<keyword evidence="1" id="KW-0472">Membrane</keyword>
<organism evidence="2 3">
    <name type="scientific">Limosilactobacillus reuteri</name>
    <name type="common">Lactobacillus reuteri</name>
    <dbReference type="NCBI Taxonomy" id="1598"/>
    <lineage>
        <taxon>Bacteria</taxon>
        <taxon>Bacillati</taxon>
        <taxon>Bacillota</taxon>
        <taxon>Bacilli</taxon>
        <taxon>Lactobacillales</taxon>
        <taxon>Lactobacillaceae</taxon>
        <taxon>Limosilactobacillus</taxon>
    </lineage>
</organism>
<feature type="transmembrane region" description="Helical" evidence="1">
    <location>
        <begin position="6"/>
        <end position="24"/>
    </location>
</feature>
<evidence type="ECO:0000256" key="1">
    <source>
        <dbReference type="SAM" id="Phobius"/>
    </source>
</evidence>
<feature type="transmembrane region" description="Helical" evidence="1">
    <location>
        <begin position="172"/>
        <end position="193"/>
    </location>
</feature>